<keyword evidence="4" id="KW-0564">Palmitate</keyword>
<dbReference type="PROSITE" id="PS51257">
    <property type="entry name" value="PROKAR_LIPOPROTEIN"/>
    <property type="match status" value="1"/>
</dbReference>
<keyword evidence="5" id="KW-0449">Lipoprotein</keyword>
<dbReference type="InterPro" id="IPR006059">
    <property type="entry name" value="SBP"/>
</dbReference>
<evidence type="ECO:0000256" key="4">
    <source>
        <dbReference type="ARBA" id="ARBA00023139"/>
    </source>
</evidence>
<proteinExistence type="predicted"/>
<comment type="caution">
    <text evidence="7">The sequence shown here is derived from an EMBL/GenBank/DDBJ whole genome shotgun (WGS) entry which is preliminary data.</text>
</comment>
<evidence type="ECO:0000256" key="5">
    <source>
        <dbReference type="ARBA" id="ARBA00023288"/>
    </source>
</evidence>
<dbReference type="InterPro" id="IPR050490">
    <property type="entry name" value="Bact_solute-bd_prot1"/>
</dbReference>
<evidence type="ECO:0000313" key="8">
    <source>
        <dbReference type="EMBL" id="MDY5146360.1"/>
    </source>
</evidence>
<dbReference type="RefSeq" id="WP_087069811.1">
    <property type="nucleotide sequence ID" value="NZ_CAUPFC010000011.1"/>
</dbReference>
<evidence type="ECO:0000256" key="2">
    <source>
        <dbReference type="ARBA" id="ARBA00022729"/>
    </source>
</evidence>
<evidence type="ECO:0000313" key="9">
    <source>
        <dbReference type="Proteomes" id="UP001284901"/>
    </source>
</evidence>
<organism evidence="7 10">
    <name type="scientific">Actinotignum timonense</name>
    <dbReference type="NCBI Taxonomy" id="1870995"/>
    <lineage>
        <taxon>Bacteria</taxon>
        <taxon>Bacillati</taxon>
        <taxon>Actinomycetota</taxon>
        <taxon>Actinomycetes</taxon>
        <taxon>Actinomycetales</taxon>
        <taxon>Actinomycetaceae</taxon>
        <taxon>Actinotignum</taxon>
    </lineage>
</organism>
<name>A0AAW9HMK1_9ACTO</name>
<dbReference type="PANTHER" id="PTHR43649:SF33">
    <property type="entry name" value="POLYGALACTURONAN_RHAMNOGALACTURONAN-BINDING PROTEIN YTCQ"/>
    <property type="match status" value="1"/>
</dbReference>
<dbReference type="Gene3D" id="3.40.190.10">
    <property type="entry name" value="Periplasmic binding protein-like II"/>
    <property type="match status" value="1"/>
</dbReference>
<dbReference type="EMBL" id="JAWNFV010000009">
    <property type="protein sequence ID" value="MDY5140707.1"/>
    <property type="molecule type" value="Genomic_DNA"/>
</dbReference>
<feature type="chain" id="PRO_5043532990" evidence="6">
    <location>
        <begin position="24"/>
        <end position="432"/>
    </location>
</feature>
<dbReference type="EMBL" id="JAWNFY010000011">
    <property type="protein sequence ID" value="MDY5146360.1"/>
    <property type="molecule type" value="Genomic_DNA"/>
</dbReference>
<dbReference type="PANTHER" id="PTHR43649">
    <property type="entry name" value="ARABINOSE-BINDING PROTEIN-RELATED"/>
    <property type="match status" value="1"/>
</dbReference>
<dbReference type="GeneID" id="92813712"/>
<reference evidence="7 9" key="1">
    <citation type="submission" date="2023-10" db="EMBL/GenBank/DDBJ databases">
        <title>Whole Genome based description of the genera Actinobaculum and Actinotignum reveals a complex phylogenetic relationship within the species included in the genus Actinotignum.</title>
        <authorList>
            <person name="Jensen C.S."/>
            <person name="Dargis R."/>
            <person name="Kemp M."/>
            <person name="Christensen J.J."/>
        </authorList>
    </citation>
    <scope>NUCLEOTIDE SEQUENCE</scope>
    <source>
        <strain evidence="8 9">SLA_B089</strain>
        <strain evidence="7">SLA_B245</strain>
    </source>
</reference>
<evidence type="ECO:0000313" key="10">
    <source>
        <dbReference type="Proteomes" id="UP001288320"/>
    </source>
</evidence>
<feature type="signal peptide" evidence="6">
    <location>
        <begin position="1"/>
        <end position="23"/>
    </location>
</feature>
<evidence type="ECO:0000313" key="7">
    <source>
        <dbReference type="EMBL" id="MDY5140707.1"/>
    </source>
</evidence>
<accession>A0AAW9HMK1</accession>
<dbReference type="SUPFAM" id="SSF53850">
    <property type="entry name" value="Periplasmic binding protein-like II"/>
    <property type="match status" value="1"/>
</dbReference>
<evidence type="ECO:0000256" key="1">
    <source>
        <dbReference type="ARBA" id="ARBA00022475"/>
    </source>
</evidence>
<sequence length="432" mass="47019">MSKRFRKLTALTSAAALAFTLSACSKGGTTSQGNVADGKQEVTMWTHNAGNEEELAAIEQIVADYNAQSDKYQVTMQAFPQASYNQSVVAAASSNSLPCIMDIDGPNVPNWAWAGYLAPLEGMDDTLNKFLPTTVGRYEDKIYSYGYYDVALSIITRKSILDEFGIRTPTVDQPWTREEFTDALAKVKASGKYAVPFDINTADQGEWYPYAYSPYLQSFGGDLIDRSKFESAEGALNGPEALEWAKWMRSLVTEGYTPANAGSDPTQDFINGKSAFLWMGSWAAQPTEEAFGDDVVFLPPPDFGKGPKIGGGSWQWGMSPSCPAPEGALDYMKFAAQDKYVASVSVATRNIPATDAATAEVPAFAEGGKYSIFREFSKKYAVLRPETAGYPFIATEFTKATQDILNGGDPKKILDQTVANIDANQKANGFFK</sequence>
<keyword evidence="3" id="KW-0472">Membrane</keyword>
<gene>
    <name evidence="7" type="ORF">R6G74_05190</name>
    <name evidence="8" type="ORF">R6P33_04895</name>
</gene>
<evidence type="ECO:0000256" key="3">
    <source>
        <dbReference type="ARBA" id="ARBA00023136"/>
    </source>
</evidence>
<dbReference type="Proteomes" id="UP001288320">
    <property type="component" value="Unassembled WGS sequence"/>
</dbReference>
<keyword evidence="2 6" id="KW-0732">Signal</keyword>
<protein>
    <submittedName>
        <fullName evidence="7">Sugar ABC transporter substrate-binding protein</fullName>
    </submittedName>
</protein>
<keyword evidence="9" id="KW-1185">Reference proteome</keyword>
<dbReference type="CDD" id="cd13585">
    <property type="entry name" value="PBP2_TMBP_like"/>
    <property type="match status" value="1"/>
</dbReference>
<dbReference type="Proteomes" id="UP001284901">
    <property type="component" value="Unassembled WGS sequence"/>
</dbReference>
<evidence type="ECO:0000256" key="6">
    <source>
        <dbReference type="SAM" id="SignalP"/>
    </source>
</evidence>
<dbReference type="Pfam" id="PF13416">
    <property type="entry name" value="SBP_bac_8"/>
    <property type="match status" value="1"/>
</dbReference>
<keyword evidence="1" id="KW-1003">Cell membrane</keyword>
<dbReference type="AlphaFoldDB" id="A0AAW9HMK1"/>